<feature type="compositionally biased region" description="Polar residues" evidence="1">
    <location>
        <begin position="1163"/>
        <end position="1179"/>
    </location>
</feature>
<feature type="region of interest" description="Disordered" evidence="1">
    <location>
        <begin position="1"/>
        <end position="30"/>
    </location>
</feature>
<feature type="compositionally biased region" description="Basic residues" evidence="1">
    <location>
        <begin position="1248"/>
        <end position="1260"/>
    </location>
</feature>
<feature type="region of interest" description="Disordered" evidence="1">
    <location>
        <begin position="1468"/>
        <end position="1488"/>
    </location>
</feature>
<keyword evidence="3" id="KW-1185">Reference proteome</keyword>
<feature type="compositionally biased region" description="Low complexity" evidence="1">
    <location>
        <begin position="119"/>
        <end position="135"/>
    </location>
</feature>
<reference evidence="2 3" key="1">
    <citation type="submission" date="2014-04" db="EMBL/GenBank/DDBJ databases">
        <authorList>
            <consortium name="DOE Joint Genome Institute"/>
            <person name="Kuo A."/>
            <person name="Gay G."/>
            <person name="Dore J."/>
            <person name="Kohler A."/>
            <person name="Nagy L.G."/>
            <person name="Floudas D."/>
            <person name="Copeland A."/>
            <person name="Barry K.W."/>
            <person name="Cichocki N."/>
            <person name="Veneault-Fourrey C."/>
            <person name="LaButti K."/>
            <person name="Lindquist E.A."/>
            <person name="Lipzen A."/>
            <person name="Lundell T."/>
            <person name="Morin E."/>
            <person name="Murat C."/>
            <person name="Sun H."/>
            <person name="Tunlid A."/>
            <person name="Henrissat B."/>
            <person name="Grigoriev I.V."/>
            <person name="Hibbett D.S."/>
            <person name="Martin F."/>
            <person name="Nordberg H.P."/>
            <person name="Cantor M.N."/>
            <person name="Hua S.X."/>
        </authorList>
    </citation>
    <scope>NUCLEOTIDE SEQUENCE [LARGE SCALE GENOMIC DNA]</scope>
    <source>
        <strain evidence="3">h7</strain>
    </source>
</reference>
<feature type="compositionally biased region" description="Low complexity" evidence="1">
    <location>
        <begin position="572"/>
        <end position="595"/>
    </location>
</feature>
<feature type="region of interest" description="Disordered" evidence="1">
    <location>
        <begin position="318"/>
        <end position="595"/>
    </location>
</feature>
<feature type="region of interest" description="Disordered" evidence="1">
    <location>
        <begin position="1518"/>
        <end position="1537"/>
    </location>
</feature>
<organism evidence="2 3">
    <name type="scientific">Hebeloma cylindrosporum</name>
    <dbReference type="NCBI Taxonomy" id="76867"/>
    <lineage>
        <taxon>Eukaryota</taxon>
        <taxon>Fungi</taxon>
        <taxon>Dikarya</taxon>
        <taxon>Basidiomycota</taxon>
        <taxon>Agaricomycotina</taxon>
        <taxon>Agaricomycetes</taxon>
        <taxon>Agaricomycetidae</taxon>
        <taxon>Agaricales</taxon>
        <taxon>Agaricineae</taxon>
        <taxon>Hymenogastraceae</taxon>
        <taxon>Hebeloma</taxon>
    </lineage>
</organism>
<feature type="region of interest" description="Disordered" evidence="1">
    <location>
        <begin position="1162"/>
        <end position="1268"/>
    </location>
</feature>
<feature type="compositionally biased region" description="Pro residues" evidence="1">
    <location>
        <begin position="1105"/>
        <end position="1118"/>
    </location>
</feature>
<evidence type="ECO:0000313" key="2">
    <source>
        <dbReference type="EMBL" id="KIM49425.1"/>
    </source>
</evidence>
<evidence type="ECO:0000313" key="3">
    <source>
        <dbReference type="Proteomes" id="UP000053424"/>
    </source>
</evidence>
<protein>
    <submittedName>
        <fullName evidence="2">Uncharacterized protein</fullName>
    </submittedName>
</protein>
<feature type="compositionally biased region" description="Basic and acidic residues" evidence="1">
    <location>
        <begin position="282"/>
        <end position="292"/>
    </location>
</feature>
<proteinExistence type="predicted"/>
<feature type="compositionally biased region" description="Low complexity" evidence="1">
    <location>
        <begin position="493"/>
        <end position="513"/>
    </location>
</feature>
<feature type="region of interest" description="Disordered" evidence="1">
    <location>
        <begin position="703"/>
        <end position="741"/>
    </location>
</feature>
<feature type="compositionally biased region" description="Polar residues" evidence="1">
    <location>
        <begin position="541"/>
        <end position="570"/>
    </location>
</feature>
<feature type="region of interest" description="Disordered" evidence="1">
    <location>
        <begin position="277"/>
        <end position="297"/>
    </location>
</feature>
<feature type="compositionally biased region" description="Polar residues" evidence="1">
    <location>
        <begin position="1193"/>
        <end position="1220"/>
    </location>
</feature>
<dbReference type="STRING" id="686832.A0A0C3CL51"/>
<feature type="compositionally biased region" description="Basic and acidic residues" evidence="1">
    <location>
        <begin position="774"/>
        <end position="790"/>
    </location>
</feature>
<reference evidence="3" key="2">
    <citation type="submission" date="2015-01" db="EMBL/GenBank/DDBJ databases">
        <title>Evolutionary Origins and Diversification of the Mycorrhizal Mutualists.</title>
        <authorList>
            <consortium name="DOE Joint Genome Institute"/>
            <consortium name="Mycorrhizal Genomics Consortium"/>
            <person name="Kohler A."/>
            <person name="Kuo A."/>
            <person name="Nagy L.G."/>
            <person name="Floudas D."/>
            <person name="Copeland A."/>
            <person name="Barry K.W."/>
            <person name="Cichocki N."/>
            <person name="Veneault-Fourrey C."/>
            <person name="LaButti K."/>
            <person name="Lindquist E.A."/>
            <person name="Lipzen A."/>
            <person name="Lundell T."/>
            <person name="Morin E."/>
            <person name="Murat C."/>
            <person name="Riley R."/>
            <person name="Ohm R."/>
            <person name="Sun H."/>
            <person name="Tunlid A."/>
            <person name="Henrissat B."/>
            <person name="Grigoriev I.V."/>
            <person name="Hibbett D.S."/>
            <person name="Martin F."/>
        </authorList>
    </citation>
    <scope>NUCLEOTIDE SEQUENCE [LARGE SCALE GENOMIC DNA]</scope>
    <source>
        <strain evidence="3">h7</strain>
    </source>
</reference>
<feature type="compositionally biased region" description="Polar residues" evidence="1">
    <location>
        <begin position="461"/>
        <end position="492"/>
    </location>
</feature>
<feature type="compositionally biased region" description="Acidic residues" evidence="1">
    <location>
        <begin position="796"/>
        <end position="807"/>
    </location>
</feature>
<feature type="region of interest" description="Disordered" evidence="1">
    <location>
        <begin position="974"/>
        <end position="1034"/>
    </location>
</feature>
<feature type="compositionally biased region" description="Polar residues" evidence="1">
    <location>
        <begin position="650"/>
        <end position="659"/>
    </location>
</feature>
<feature type="region of interest" description="Disordered" evidence="1">
    <location>
        <begin position="161"/>
        <end position="208"/>
    </location>
</feature>
<feature type="compositionally biased region" description="Basic and acidic residues" evidence="1">
    <location>
        <begin position="343"/>
        <end position="354"/>
    </location>
</feature>
<dbReference type="Proteomes" id="UP000053424">
    <property type="component" value="Unassembled WGS sequence"/>
</dbReference>
<feature type="region of interest" description="Disordered" evidence="1">
    <location>
        <begin position="643"/>
        <end position="668"/>
    </location>
</feature>
<dbReference type="HOGENOM" id="CLU_250677_0_0_1"/>
<feature type="compositionally biased region" description="Polar residues" evidence="1">
    <location>
        <begin position="196"/>
        <end position="207"/>
    </location>
</feature>
<gene>
    <name evidence="2" type="ORF">M413DRAFT_15502</name>
</gene>
<feature type="compositionally biased region" description="Low complexity" evidence="1">
    <location>
        <begin position="161"/>
        <end position="180"/>
    </location>
</feature>
<sequence length="1559" mass="167632">MHRFRKKSDAKRSQLPNSQESHLVDVLPELPPTNDFRTSLILPDLSRRFSLLRSATGDPVPILKTRLASQRARGAPNQISEEEEDMLLETLGRLRSRGTSSPGASQEHVIEGGDGVIDPAGSTGASTSSVASSPRRSTKRHSNNLFGSGRLRDYSYLKSVASSKGSGSSTRTTSLTPTEGSTKDVSKADLRPVTPDGSNASSSTRSSPVKLEINSAPLLAPAPYAESSIQALSVAEYRLQKTLGPSALKRASMALEEAIKEIEDEVEDEILLPRSVPVPRGSLDHPAPEVRNSDASNDSSIYEAGMAISIDKTIHDEFSERRASPIPTRTVPGYVPGMPRPMTPRDFDFDEQRSHSTTPRAQSPLPDPPASPTLANISTTKIRRASISSTAKPSSITPMSAAPLFLQRSTNGRYTPDDSQQRPGSGDASDLDSSSSSIATRRRPASPLSSPPFQPMAVTNRPISRPTTPSNVIWTPNPNGNHKSNPSGHSRNTSWTTDGGTSSSDFHSSSGHSKQGPRSLRSPALPDSPTFDFNHLGSPILASTQPPRSDTPTQTTAQRSPISPTFSNFDVSPRNGGSRRSSRQNPPSSPFNISSFPSLGFAPRANSSRSSLDSVGSSFHSWDETDKVLSLFSDSKEQQPAAWHDFGANGKSNSGTPGNRSPDEEESDAEKIIQRYAGLQRADIAAIQEKLVIAAFTKIANTDPRDRAPSAMRRRRPSTSQSNYPRVQPPASPSPYSTDDQYSKASALLNAVVDSIKDRPAALNTNANIPASPPEEKDISPNTRRNRDLARVLFGTEDEVKDEPTEDETIRIKPATELAGSNPPLPTTPVVSSSSQATAPIPTPRAEPVPSHTPISPYLLNRNPSTSKIPPQTPQEHADLTREVQQKTEAAMVALNKNPSRTNVGDLLKYTPSIRRRVDPSQISTPKLVSTTTSVETIPVRSPSVTSNNSAGTSKLGSRFKKLRGSLRAKNLVSSGEETVTPENIKVLPPESQTAHYDPAKLHPLGAPKPLSATETGRFKVPAPSPPASAGPGLKGFMARFRNKQRMAETLAGGERLMPRATSPLTPASPLTPTTPKPVTSPLDRSHNITPRPTLPRPMYSRFPPANPPVQAPTPPAAVTPVNPVAAEESKDVQNAAALEQLFKAAKDLGLDGNALNDLLARSGSTSSPNPLLRNNSTAAPGPRSAAWKDSENVQQVSYVPSNSSQQTATPTNYQSLSNEQQQTQQGKSNTTFELRPATPGSPISRKPSVRKPDHLRRPKGGQTENAATTVVRRTLVYANDISSADFAALLQRKNSARRRRGSVTSTSARSVHDRAPTPPPPKTPTIKRFSADGLPPMPQMPNIRSQTDKLLHPPSTSVSGPIEKSNSTYDSLYDMYAGESRVTSVVASDPAAPADQQPNLEPGPALEFITLANGETIWNIVNGLRDADDESIYSFWRTSFASEYSTRETANEGGVQVFMKEHVRSGSKGSLSSFVSKKKPQQGKLRPETKVFYSSSAQIGQLIENLSQGADSGSFNFMPNLPSRGPGHSASSSLSTNDINWTVEERLERMLGAMNPST</sequence>
<name>A0A0C3CL51_HEBCY</name>
<feature type="region of interest" description="Disordered" evidence="1">
    <location>
        <begin position="1295"/>
        <end position="1341"/>
    </location>
</feature>
<feature type="compositionally biased region" description="Low complexity" evidence="1">
    <location>
        <begin position="1061"/>
        <end position="1074"/>
    </location>
</feature>
<feature type="region of interest" description="Disordered" evidence="1">
    <location>
        <begin position="95"/>
        <end position="146"/>
    </location>
</feature>
<feature type="compositionally biased region" description="Low complexity" evidence="1">
    <location>
        <begin position="423"/>
        <end position="439"/>
    </location>
</feature>
<evidence type="ECO:0000256" key="1">
    <source>
        <dbReference type="SAM" id="MobiDB-lite"/>
    </source>
</evidence>
<feature type="compositionally biased region" description="Polar residues" evidence="1">
    <location>
        <begin position="373"/>
        <end position="398"/>
    </location>
</feature>
<dbReference type="OrthoDB" id="3259825at2759"/>
<accession>A0A0C3CL51</accession>
<dbReference type="EMBL" id="KN831768">
    <property type="protein sequence ID" value="KIM49425.1"/>
    <property type="molecule type" value="Genomic_DNA"/>
</dbReference>
<feature type="compositionally biased region" description="Basic and acidic residues" evidence="1">
    <location>
        <begin position="181"/>
        <end position="190"/>
    </location>
</feature>
<feature type="compositionally biased region" description="Low complexity" evidence="1">
    <location>
        <begin position="828"/>
        <end position="840"/>
    </location>
</feature>
<feature type="region of interest" description="Disordered" evidence="1">
    <location>
        <begin position="1059"/>
        <end position="1121"/>
    </location>
</feature>
<feature type="region of interest" description="Disordered" evidence="1">
    <location>
        <begin position="763"/>
        <end position="853"/>
    </location>
</feature>